<gene>
    <name evidence="2" type="ORF">STA1M1_03580</name>
</gene>
<dbReference type="Proteomes" id="UP001144205">
    <property type="component" value="Unassembled WGS sequence"/>
</dbReference>
<reference evidence="2" key="1">
    <citation type="journal article" date="2023" name="Int. J. Syst. Evol. Microbiol.">
        <title>Sinisalibacter aestuarii sp. nov., isolated from estuarine sediment of the Arakawa River.</title>
        <authorList>
            <person name="Arafat S.T."/>
            <person name="Hirano S."/>
            <person name="Sato A."/>
            <person name="Takeuchi K."/>
            <person name="Yasuda T."/>
            <person name="Terahara T."/>
            <person name="Hamada M."/>
            <person name="Kobayashi T."/>
        </authorList>
    </citation>
    <scope>NUCLEOTIDE SEQUENCE</scope>
    <source>
        <strain evidence="2">B-399</strain>
    </source>
</reference>
<name>A0ABQ5LNA0_9RHOB</name>
<keyword evidence="1" id="KW-0732">Signal</keyword>
<sequence length="119" mass="12450">MSPARALWPALFVLGAMLAGCADGGGDRPMSARTGVTFTPDRNGLAVDGRSQRIDFGRAPSGVITALDRELGRGRDVSLIGCPAAIASQRDWAGLILTFTAERFVGWRTAADRAGQTCG</sequence>
<protein>
    <submittedName>
        <fullName evidence="2">Uncharacterized protein</fullName>
    </submittedName>
</protein>
<dbReference type="EMBL" id="BROH01000001">
    <property type="protein sequence ID" value="GKY86489.1"/>
    <property type="molecule type" value="Genomic_DNA"/>
</dbReference>
<dbReference type="PROSITE" id="PS51257">
    <property type="entry name" value="PROKAR_LIPOPROTEIN"/>
    <property type="match status" value="1"/>
</dbReference>
<evidence type="ECO:0000256" key="1">
    <source>
        <dbReference type="SAM" id="SignalP"/>
    </source>
</evidence>
<evidence type="ECO:0000313" key="3">
    <source>
        <dbReference type="Proteomes" id="UP001144205"/>
    </source>
</evidence>
<feature type="signal peptide" evidence="1">
    <location>
        <begin position="1"/>
        <end position="22"/>
    </location>
</feature>
<accession>A0ABQ5LNA0</accession>
<organism evidence="2 3">
    <name type="scientific">Sinisalibacter aestuarii</name>
    <dbReference type="NCBI Taxonomy" id="2949426"/>
    <lineage>
        <taxon>Bacteria</taxon>
        <taxon>Pseudomonadati</taxon>
        <taxon>Pseudomonadota</taxon>
        <taxon>Alphaproteobacteria</taxon>
        <taxon>Rhodobacterales</taxon>
        <taxon>Roseobacteraceae</taxon>
        <taxon>Sinisalibacter</taxon>
    </lineage>
</organism>
<proteinExistence type="predicted"/>
<dbReference type="RefSeq" id="WP_281840455.1">
    <property type="nucleotide sequence ID" value="NZ_BROH01000001.1"/>
</dbReference>
<keyword evidence="3" id="KW-1185">Reference proteome</keyword>
<evidence type="ECO:0000313" key="2">
    <source>
        <dbReference type="EMBL" id="GKY86489.1"/>
    </source>
</evidence>
<comment type="caution">
    <text evidence="2">The sequence shown here is derived from an EMBL/GenBank/DDBJ whole genome shotgun (WGS) entry which is preliminary data.</text>
</comment>
<feature type="chain" id="PRO_5046378291" evidence="1">
    <location>
        <begin position="23"/>
        <end position="119"/>
    </location>
</feature>